<dbReference type="STRING" id="329884.A0A4U0XYX4"/>
<dbReference type="OrthoDB" id="5416609at2759"/>
<dbReference type="Proteomes" id="UP000309340">
    <property type="component" value="Unassembled WGS sequence"/>
</dbReference>
<dbReference type="PANTHER" id="PTHR24148:SF64">
    <property type="entry name" value="HETEROKARYON INCOMPATIBILITY DOMAIN-CONTAINING PROTEIN"/>
    <property type="match status" value="1"/>
</dbReference>
<dbReference type="InterPro" id="IPR052895">
    <property type="entry name" value="HetReg/Transcr_Mod"/>
</dbReference>
<dbReference type="AlphaFoldDB" id="A0A4U0XYX4"/>
<name>A0A4U0XYX4_9PEZI</name>
<accession>A0A4U0XYX4</accession>
<organism evidence="2 3">
    <name type="scientific">Friedmanniomyces simplex</name>
    <dbReference type="NCBI Taxonomy" id="329884"/>
    <lineage>
        <taxon>Eukaryota</taxon>
        <taxon>Fungi</taxon>
        <taxon>Dikarya</taxon>
        <taxon>Ascomycota</taxon>
        <taxon>Pezizomycotina</taxon>
        <taxon>Dothideomycetes</taxon>
        <taxon>Dothideomycetidae</taxon>
        <taxon>Mycosphaerellales</taxon>
        <taxon>Teratosphaeriaceae</taxon>
        <taxon>Friedmanniomyces</taxon>
    </lineage>
</organism>
<dbReference type="EMBL" id="NAJQ01000039">
    <property type="protein sequence ID" value="TKA82167.1"/>
    <property type="molecule type" value="Genomic_DNA"/>
</dbReference>
<feature type="domain" description="Heterokaryon incompatibility" evidence="1">
    <location>
        <begin position="89"/>
        <end position="253"/>
    </location>
</feature>
<gene>
    <name evidence="2" type="ORF">B0A55_02027</name>
</gene>
<protein>
    <recommendedName>
        <fullName evidence="1">Heterokaryon incompatibility domain-containing protein</fullName>
    </recommendedName>
</protein>
<sequence>MALQHDTKLADADTDATRFDDGEVVGEYERPAGHDGLHAHGATFAYDALPPPSEGQFIRLTEILGELTQAGCVQCLLHQAPFDHDTPNYETLSYCWGTSSDLHTNPCNGQRLQVTQTEHKALHALRIPDRSRLVWIDQPCINQKDDAEKVQQVTIMQDIYQRSSLTIAWLGDASDHTDTALKAAHRIIMAATSDAFLKTLREAFGGPWSAHSMKRLVERRRDWGDARPSRSEWTSMSVLRGRPWFTRMWVIQEVAVSGRVLLQCGEARLDFAELMWAVSLAMMSTADRKRQVSLGHSAMKQLTFLSSSRQAEPSDARLRLPRLLRAAQSFGATDPRDKLFTLYGLTITDLSSLDLKADYSSPADWVYMKTLSTLMRESGSLQLLELPLSLTHLPLNPCPYPGWEDLDERERQEAIEQVLNDTRSEEEEAAQKFSLLAVSEGSKLSTFVLEDSGALRLSGQLVDKVNQTSRALKVPLFVGCEYYTVMDEASTQKEGLQAYGGIMKDTYRGVREYAQALTERDEMVMARASTSYPTGEPLLTAYRKALTAGSVLLNEDDAAEVFAEWRKLFKPARFISKLGNLLGAPGGLAIAGLAVGGQTVSRETRDAALSGFENGSGWKNEVSILHLL</sequence>
<comment type="caution">
    <text evidence="2">The sequence shown here is derived from an EMBL/GenBank/DDBJ whole genome shotgun (WGS) entry which is preliminary data.</text>
</comment>
<keyword evidence="3" id="KW-1185">Reference proteome</keyword>
<evidence type="ECO:0000313" key="3">
    <source>
        <dbReference type="Proteomes" id="UP000309340"/>
    </source>
</evidence>
<evidence type="ECO:0000259" key="1">
    <source>
        <dbReference type="Pfam" id="PF06985"/>
    </source>
</evidence>
<reference evidence="2 3" key="1">
    <citation type="submission" date="2017-03" db="EMBL/GenBank/DDBJ databases">
        <title>Genomes of endolithic fungi from Antarctica.</title>
        <authorList>
            <person name="Coleine C."/>
            <person name="Masonjones S."/>
            <person name="Stajich J.E."/>
        </authorList>
    </citation>
    <scope>NUCLEOTIDE SEQUENCE [LARGE SCALE GENOMIC DNA]</scope>
    <source>
        <strain evidence="2 3">CCFEE 5184</strain>
    </source>
</reference>
<dbReference type="InterPro" id="IPR010730">
    <property type="entry name" value="HET"/>
</dbReference>
<proteinExistence type="predicted"/>
<dbReference type="Pfam" id="PF06985">
    <property type="entry name" value="HET"/>
    <property type="match status" value="1"/>
</dbReference>
<dbReference type="PANTHER" id="PTHR24148">
    <property type="entry name" value="ANKYRIN REPEAT DOMAIN-CONTAINING PROTEIN 39 HOMOLOG-RELATED"/>
    <property type="match status" value="1"/>
</dbReference>
<evidence type="ECO:0000313" key="2">
    <source>
        <dbReference type="EMBL" id="TKA82167.1"/>
    </source>
</evidence>